<organism evidence="3">
    <name type="scientific">Cladonia uncialis subsp. uncialis</name>
    <dbReference type="NCBI Taxonomy" id="180999"/>
    <lineage>
        <taxon>Eukaryota</taxon>
        <taxon>Fungi</taxon>
        <taxon>Dikarya</taxon>
        <taxon>Ascomycota</taxon>
        <taxon>Pezizomycotina</taxon>
        <taxon>Lecanoromycetes</taxon>
        <taxon>OSLEUM clade</taxon>
        <taxon>Lecanoromycetidae</taxon>
        <taxon>Lecanorales</taxon>
        <taxon>Lecanorineae</taxon>
        <taxon>Cladoniaceae</taxon>
        <taxon>Cladonia</taxon>
    </lineage>
</organism>
<dbReference type="PANTHER" id="PTHR43180">
    <property type="entry name" value="3-OXOACYL-(ACYL-CARRIER-PROTEIN) REDUCTASE (AFU_ORTHOLOGUE AFUA_6G11210)"/>
    <property type="match status" value="1"/>
</dbReference>
<dbReference type="EMBL" id="KX264295">
    <property type="protein sequence ID" value="ANM86729.1"/>
    <property type="molecule type" value="Genomic_DNA"/>
</dbReference>
<dbReference type="Gene3D" id="3.40.50.720">
    <property type="entry name" value="NAD(P)-binding Rossmann-like Domain"/>
    <property type="match status" value="1"/>
</dbReference>
<comment type="similarity">
    <text evidence="1">Belongs to the short-chain dehydrogenases/reductases (SDR) family.</text>
</comment>
<dbReference type="AlphaFoldDB" id="A0A1Z1CJG1"/>
<dbReference type="PRINTS" id="PR00081">
    <property type="entry name" value="GDHRDH"/>
</dbReference>
<dbReference type="InterPro" id="IPR002347">
    <property type="entry name" value="SDR_fam"/>
</dbReference>
<name>A0A1Z1CJG1_CLAUC</name>
<evidence type="ECO:0000256" key="1">
    <source>
        <dbReference type="ARBA" id="ARBA00006484"/>
    </source>
</evidence>
<evidence type="ECO:0000313" key="3">
    <source>
        <dbReference type="EMBL" id="ANM86729.1"/>
    </source>
</evidence>
<dbReference type="InterPro" id="IPR036291">
    <property type="entry name" value="NAD(P)-bd_dom_sf"/>
</dbReference>
<accession>A0A1Z1CJG1</accession>
<protein>
    <submittedName>
        <fullName evidence="3">Putative short-chain dehydrogenase/reductase</fullName>
    </submittedName>
</protein>
<reference evidence="3" key="1">
    <citation type="submission" date="2016-05" db="EMBL/GenBank/DDBJ databases">
        <title>Lichen genome sequencing reveals its rich biosynthetic potential.</title>
        <authorList>
            <person name="Bertrand R.L."/>
            <person name="Abdel-Hameed M."/>
            <person name="Sorensen J.L."/>
        </authorList>
    </citation>
    <scope>NUCLEOTIDE SEQUENCE</scope>
</reference>
<keyword evidence="2" id="KW-0560">Oxidoreductase</keyword>
<dbReference type="PANTHER" id="PTHR43180:SF80">
    <property type="entry name" value="NAD(P)-BINDING PROTEIN"/>
    <property type="match status" value="1"/>
</dbReference>
<proteinExistence type="inferred from homology"/>
<evidence type="ECO:0000256" key="2">
    <source>
        <dbReference type="ARBA" id="ARBA00023002"/>
    </source>
</evidence>
<dbReference type="SUPFAM" id="SSF51735">
    <property type="entry name" value="NAD(P)-binding Rossmann-fold domains"/>
    <property type="match status" value="1"/>
</dbReference>
<sequence>MTTQEETRNTTLYMLPKSVMSSLWIEEAEVPSLVGKVAIVTGGASGIGFATAQILARHGAKVFILDLNKPEEEPDSSLITYKKCNVTNWSELYSIFMSIDHIDMVFANAGISENEPFLQDDFAVDVEGCPLEPTYPVLDVNLRSVLNVIKLSWRIMKDQSEGGSIVLTSSSTAYSPEIGIPLYSALKSALIGLVRSLRSTLPTTNITINAVAPSATYTPLIREFVKPIDAAGLPVSTPEFVGLALVYSATARQSRGVEAYGKEKEADILHEGRWNGRVIMTLGTRYTELEEPIAELRPVWFGKENFELSRAQQAATDPRGSDHI</sequence>
<dbReference type="Pfam" id="PF00106">
    <property type="entry name" value="adh_short"/>
    <property type="match status" value="1"/>
</dbReference>
<dbReference type="GO" id="GO:0016491">
    <property type="term" value="F:oxidoreductase activity"/>
    <property type="evidence" value="ECO:0007669"/>
    <property type="project" value="UniProtKB-KW"/>
</dbReference>